<comment type="caution">
    <text evidence="1">The sequence shown here is derived from an EMBL/GenBank/DDBJ whole genome shotgun (WGS) entry which is preliminary data.</text>
</comment>
<sequence>MKDTFRFYKTADGKWYIDLPQWSGSIDDLQMVEGADTMLDKVSSYTNECYLEMSDEPFEGADRIELVEDLTNSVGGGNYVMETYKGEPVNHAMWLCQITVEVFHELPVAIYFCPVNTII</sequence>
<dbReference type="RefSeq" id="WP_136881610.1">
    <property type="nucleotide sequence ID" value="NZ_SWDX01000009.1"/>
</dbReference>
<protein>
    <submittedName>
        <fullName evidence="1">Uncharacterized protein</fullName>
    </submittedName>
</protein>
<dbReference type="AlphaFoldDB" id="A0A4U1G4B1"/>
<dbReference type="Pfam" id="PF20475">
    <property type="entry name" value="DUF6717"/>
    <property type="match status" value="1"/>
</dbReference>
<reference evidence="1 2" key="1">
    <citation type="submission" date="2019-04" db="EMBL/GenBank/DDBJ databases">
        <title>Pedobacter sp. RP-1-16 sp. nov., isolated from Arctic soil.</title>
        <authorList>
            <person name="Dahal R.H."/>
            <person name="Kim D.-U."/>
        </authorList>
    </citation>
    <scope>NUCLEOTIDE SEQUENCE [LARGE SCALE GENOMIC DNA]</scope>
    <source>
        <strain evidence="1 2">RP-1-16</strain>
    </source>
</reference>
<accession>A0A4U1G4B1</accession>
<name>A0A4U1G4B1_9SPHI</name>
<dbReference type="InterPro" id="IPR046562">
    <property type="entry name" value="DUF6717"/>
</dbReference>
<organism evidence="1 2">
    <name type="scientific">Pedobacter hiemivivus</name>
    <dbReference type="NCBI Taxonomy" id="2530454"/>
    <lineage>
        <taxon>Bacteria</taxon>
        <taxon>Pseudomonadati</taxon>
        <taxon>Bacteroidota</taxon>
        <taxon>Sphingobacteriia</taxon>
        <taxon>Sphingobacteriales</taxon>
        <taxon>Sphingobacteriaceae</taxon>
        <taxon>Pedobacter</taxon>
    </lineage>
</organism>
<dbReference type="EMBL" id="SWDX01000009">
    <property type="protein sequence ID" value="TKC57689.1"/>
    <property type="molecule type" value="Genomic_DNA"/>
</dbReference>
<proteinExistence type="predicted"/>
<gene>
    <name evidence="1" type="ORF">FBD94_20670</name>
</gene>
<evidence type="ECO:0000313" key="1">
    <source>
        <dbReference type="EMBL" id="TKC57689.1"/>
    </source>
</evidence>
<evidence type="ECO:0000313" key="2">
    <source>
        <dbReference type="Proteomes" id="UP000309594"/>
    </source>
</evidence>
<dbReference type="Proteomes" id="UP000309594">
    <property type="component" value="Unassembled WGS sequence"/>
</dbReference>